<keyword evidence="4" id="KW-1185">Reference proteome</keyword>
<evidence type="ECO:0000256" key="2">
    <source>
        <dbReference type="SAM" id="SignalP"/>
    </source>
</evidence>
<feature type="region of interest" description="Disordered" evidence="1">
    <location>
        <begin position="262"/>
        <end position="285"/>
    </location>
</feature>
<keyword evidence="2" id="KW-0732">Signal</keyword>
<feature type="signal peptide" evidence="2">
    <location>
        <begin position="1"/>
        <end position="21"/>
    </location>
</feature>
<organism evidence="3 4">
    <name type="scientific">Winogradskyella ouciana</name>
    <dbReference type="NCBI Taxonomy" id="2608631"/>
    <lineage>
        <taxon>Bacteria</taxon>
        <taxon>Pseudomonadati</taxon>
        <taxon>Bacteroidota</taxon>
        <taxon>Flavobacteriia</taxon>
        <taxon>Flavobacteriales</taxon>
        <taxon>Flavobacteriaceae</taxon>
        <taxon>Winogradskyella</taxon>
    </lineage>
</organism>
<accession>A0A7K1GIQ3</accession>
<comment type="caution">
    <text evidence="3">The sequence shown here is derived from an EMBL/GenBank/DDBJ whole genome shotgun (WGS) entry which is preliminary data.</text>
</comment>
<reference evidence="3 4" key="1">
    <citation type="submission" date="2019-11" db="EMBL/GenBank/DDBJ databases">
        <title>Winogradskyella ouciana sp. nov., isolated from the hadal seawater of the Mariana Trench.</title>
        <authorList>
            <person name="Liu R."/>
        </authorList>
    </citation>
    <scope>NUCLEOTIDE SEQUENCE [LARGE SCALE GENOMIC DNA]</scope>
    <source>
        <strain evidence="3 4">ZXX205</strain>
    </source>
</reference>
<protein>
    <submittedName>
        <fullName evidence="3">GLPGLI family protein</fullName>
    </submittedName>
</protein>
<dbReference type="NCBIfam" id="TIGR01200">
    <property type="entry name" value="GLPGLI"/>
    <property type="match status" value="1"/>
</dbReference>
<evidence type="ECO:0000313" key="4">
    <source>
        <dbReference type="Proteomes" id="UP000447545"/>
    </source>
</evidence>
<sequence>MTTIIRTLVVAIALSVTGLHAQDFQGVATYKTHRDIDIKMDSTQVNDEMHAKMVEMMKKQFQKTYHLDFNREASTYKQEEELSKPQVGGGDFQIVVMGNGGGDDVLYKNTKENRYAELRDTFGKLFLIKDEIEPIEWKLESETKFIGEYQCFKATYTKMVEKPRVVVSTDDEEKESDLDKEPEMEERTVTAWYAPQIPINNGPDNYQGLPGLILEVHDGKLTIICSKIVLNPEEKVEIAEPTKGKEVSQEEYEKIMEKKAKEMQERYRPRKGQRDGESFSITIGG</sequence>
<dbReference type="Pfam" id="PF09697">
    <property type="entry name" value="Porph_ging"/>
    <property type="match status" value="1"/>
</dbReference>
<gene>
    <name evidence="3" type="ORF">F1003_14455</name>
</gene>
<feature type="compositionally biased region" description="Basic and acidic residues" evidence="1">
    <location>
        <begin position="262"/>
        <end position="277"/>
    </location>
</feature>
<dbReference type="Proteomes" id="UP000447545">
    <property type="component" value="Unassembled WGS sequence"/>
</dbReference>
<proteinExistence type="predicted"/>
<dbReference type="RefSeq" id="WP_155090146.1">
    <property type="nucleotide sequence ID" value="NZ_OZ260095.1"/>
</dbReference>
<dbReference type="InterPro" id="IPR005901">
    <property type="entry name" value="GLPGLI"/>
</dbReference>
<evidence type="ECO:0000313" key="3">
    <source>
        <dbReference type="EMBL" id="MTE28139.1"/>
    </source>
</evidence>
<evidence type="ECO:0000256" key="1">
    <source>
        <dbReference type="SAM" id="MobiDB-lite"/>
    </source>
</evidence>
<name>A0A7K1GIQ3_9FLAO</name>
<dbReference type="AlphaFoldDB" id="A0A7K1GIQ3"/>
<feature type="chain" id="PRO_5029842032" evidence="2">
    <location>
        <begin position="22"/>
        <end position="285"/>
    </location>
</feature>
<dbReference type="EMBL" id="WJYA01000009">
    <property type="protein sequence ID" value="MTE28139.1"/>
    <property type="molecule type" value="Genomic_DNA"/>
</dbReference>